<dbReference type="InterPro" id="IPR038461">
    <property type="entry name" value="Schlafen_AlbA_2_dom_sf"/>
</dbReference>
<evidence type="ECO:0000313" key="2">
    <source>
        <dbReference type="Proteomes" id="UP001253595"/>
    </source>
</evidence>
<organism evidence="1 2">
    <name type="scientific">Cellvibrio fibrivorans</name>
    <dbReference type="NCBI Taxonomy" id="126350"/>
    <lineage>
        <taxon>Bacteria</taxon>
        <taxon>Pseudomonadati</taxon>
        <taxon>Pseudomonadota</taxon>
        <taxon>Gammaproteobacteria</taxon>
        <taxon>Cellvibrionales</taxon>
        <taxon>Cellvibrionaceae</taxon>
        <taxon>Cellvibrio</taxon>
    </lineage>
</organism>
<proteinExistence type="predicted"/>
<evidence type="ECO:0008006" key="3">
    <source>
        <dbReference type="Google" id="ProtNLM"/>
    </source>
</evidence>
<keyword evidence="2" id="KW-1185">Reference proteome</keyword>
<dbReference type="Gene3D" id="3.30.950.30">
    <property type="entry name" value="Schlafen, AAA domain"/>
    <property type="match status" value="1"/>
</dbReference>
<dbReference type="RefSeq" id="WP_310068433.1">
    <property type="nucleotide sequence ID" value="NZ_JAVDVX010000001.1"/>
</dbReference>
<protein>
    <recommendedName>
        <fullName evidence="3">Schlafen AlbA-2 domain-containing protein</fullName>
    </recommendedName>
</protein>
<reference evidence="1 2" key="1">
    <citation type="submission" date="2023-07" db="EMBL/GenBank/DDBJ databases">
        <title>Sorghum-associated microbial communities from plants grown in Nebraska, USA.</title>
        <authorList>
            <person name="Schachtman D."/>
        </authorList>
    </citation>
    <scope>NUCLEOTIDE SEQUENCE [LARGE SCALE GENOMIC DNA]</scope>
    <source>
        <strain evidence="1 2">BE190</strain>
    </source>
</reference>
<gene>
    <name evidence="1" type="ORF">J2X05_000600</name>
</gene>
<dbReference type="EMBL" id="JAVDVX010000001">
    <property type="protein sequence ID" value="MDR7088597.1"/>
    <property type="molecule type" value="Genomic_DNA"/>
</dbReference>
<comment type="caution">
    <text evidence="1">The sequence shown here is derived from an EMBL/GenBank/DDBJ whole genome shotgun (WGS) entry which is preliminary data.</text>
</comment>
<evidence type="ECO:0000313" key="1">
    <source>
        <dbReference type="EMBL" id="MDR7088597.1"/>
    </source>
</evidence>
<name>A0ABU1UTY1_9GAMM</name>
<dbReference type="Proteomes" id="UP001253595">
    <property type="component" value="Unassembled WGS sequence"/>
</dbReference>
<sequence>MIASSDRLEDLLLEPREDLNCEIKNWLNLRESNEDKATLAKAILAIANHGGGFVILGLVEVDLGIIEADGRPASFNDYSQDLINGIVQNYSDPPFHCAVHFVANPAGALFPIIRIPGSHRVPIRARRSGPNGNTIQNHAIYIRKPGPRSESPQSAQEWDELLARCLLNRRDEMLAQIRDLLSGAVPQVETPESPDAFTKWIATNFDRWKALVETLPADVGPRMNHGYYSIAYEIIGERKLISPAQFPGLLQASVVRQTGWPPFLFPTRDGIKPYQIDGAVECWLGGDSQTPPQDRDAAHSDFWRIHPDGFGFLIRGFQEDDMEREQIKPATVFDVTLPVWRIGETLMQARHLACNLFNGPTSIRFSVTYEGLAGRSLVSINKNRSIWEGRVARQNAIVLPTHIDTQAIDSNLPEIIHPLLSPLYLLFDFFELPMQLVATELSKMKAGKF</sequence>
<accession>A0ABU1UTY1</accession>